<dbReference type="AlphaFoldDB" id="A0ABC9P9G3"/>
<proteinExistence type="predicted"/>
<sequence length="46" mass="5351">MIMEMEKEKHEALEAIYRFIKVYFESECEKSPAMVASIAELLKAVN</sequence>
<accession>A0ABC9P9G3</accession>
<dbReference type="Proteomes" id="UP000004933">
    <property type="component" value="Unassembled WGS sequence"/>
</dbReference>
<protein>
    <submittedName>
        <fullName evidence="1">Uncharacterized protein</fullName>
    </submittedName>
</protein>
<dbReference type="EMBL" id="AEBE01000011">
    <property type="protein sequence ID" value="EFU91626.1"/>
    <property type="molecule type" value="Genomic_DNA"/>
</dbReference>
<reference evidence="1 2" key="1">
    <citation type="submission" date="2010-09" db="EMBL/GenBank/DDBJ databases">
        <authorList>
            <person name="Weinstock G."/>
            <person name="Sodergren E."/>
            <person name="Clifton S."/>
            <person name="Fulton L."/>
            <person name="Fulton B."/>
            <person name="Courtney L."/>
            <person name="Fronick C."/>
            <person name="Harrison M."/>
            <person name="Strong C."/>
            <person name="Farmer C."/>
            <person name="Delahaunty K."/>
            <person name="Markovic C."/>
            <person name="Hall O."/>
            <person name="Minx P."/>
            <person name="Tomlinson C."/>
            <person name="Mitreva M."/>
            <person name="Hou S."/>
            <person name="Chen J."/>
            <person name="Wollam A."/>
            <person name="Pepin K.H."/>
            <person name="Johnson M."/>
            <person name="Bhonagiri V."/>
            <person name="Zhang X."/>
            <person name="Suruliraj S."/>
            <person name="Warren W."/>
            <person name="Chinwalla A."/>
            <person name="Mardis E.R."/>
            <person name="Wilson R.K."/>
        </authorList>
    </citation>
    <scope>NUCLEOTIDE SEQUENCE [LARGE SCALE GENOMIC DNA]</scope>
    <source>
        <strain evidence="1 2">TX0630</strain>
    </source>
</reference>
<evidence type="ECO:0000313" key="2">
    <source>
        <dbReference type="Proteomes" id="UP000004933"/>
    </source>
</evidence>
<gene>
    <name evidence="1" type="ORF">HMPREF9511_00322</name>
</gene>
<name>A0ABC9P9G3_ENTFL</name>
<organism evidence="1 2">
    <name type="scientific">Enterococcus faecalis TX0630</name>
    <dbReference type="NCBI Taxonomy" id="749508"/>
    <lineage>
        <taxon>Bacteria</taxon>
        <taxon>Bacillati</taxon>
        <taxon>Bacillota</taxon>
        <taxon>Bacilli</taxon>
        <taxon>Lactobacillales</taxon>
        <taxon>Enterococcaceae</taxon>
        <taxon>Enterococcus</taxon>
    </lineage>
</organism>
<comment type="caution">
    <text evidence="1">The sequence shown here is derived from an EMBL/GenBank/DDBJ whole genome shotgun (WGS) entry which is preliminary data.</text>
</comment>
<evidence type="ECO:0000313" key="1">
    <source>
        <dbReference type="EMBL" id="EFU91626.1"/>
    </source>
</evidence>